<evidence type="ECO:0000313" key="1">
    <source>
        <dbReference type="EMBL" id="MBC2665164.1"/>
    </source>
</evidence>
<keyword evidence="2" id="KW-1185">Reference proteome</keyword>
<dbReference type="AlphaFoldDB" id="A0A7X1FQM4"/>
<reference evidence="1 2" key="1">
    <citation type="submission" date="2020-08" db="EMBL/GenBank/DDBJ databases">
        <title>The genome sequence of type strain Novosphingobium flavum NBRC 111647.</title>
        <authorList>
            <person name="Liu Y."/>
        </authorList>
    </citation>
    <scope>NUCLEOTIDE SEQUENCE [LARGE SCALE GENOMIC DNA]</scope>
    <source>
        <strain evidence="1 2">NBRC 111647</strain>
    </source>
</reference>
<name>A0A7X1FQM4_9SPHN</name>
<sequence>MIFEVSLGQIVPQMSGATVECVHARPGDMLAMGSKLVDLSVDLSRAFAQECPPVSYYRVVLREKACLRALTVKPGEALDVGELVALFSTDPAEPLDQTPERALRTTVAGIMHHENMFSGQQL</sequence>
<gene>
    <name evidence="1" type="ORF">H7F51_06510</name>
</gene>
<proteinExistence type="predicted"/>
<evidence type="ECO:0000313" key="2">
    <source>
        <dbReference type="Proteomes" id="UP000566813"/>
    </source>
</evidence>
<dbReference type="EMBL" id="JACLAW010000004">
    <property type="protein sequence ID" value="MBC2665164.1"/>
    <property type="molecule type" value="Genomic_DNA"/>
</dbReference>
<organism evidence="1 2">
    <name type="scientific">Novosphingobium flavum</name>
    <dbReference type="NCBI Taxonomy" id="1778672"/>
    <lineage>
        <taxon>Bacteria</taxon>
        <taxon>Pseudomonadati</taxon>
        <taxon>Pseudomonadota</taxon>
        <taxon>Alphaproteobacteria</taxon>
        <taxon>Sphingomonadales</taxon>
        <taxon>Sphingomonadaceae</taxon>
        <taxon>Novosphingobium</taxon>
    </lineage>
</organism>
<comment type="caution">
    <text evidence="1">The sequence shown here is derived from an EMBL/GenBank/DDBJ whole genome shotgun (WGS) entry which is preliminary data.</text>
</comment>
<accession>A0A7X1FQM4</accession>
<dbReference type="RefSeq" id="WP_185663428.1">
    <property type="nucleotide sequence ID" value="NZ_JACLAW010000004.1"/>
</dbReference>
<protein>
    <submittedName>
        <fullName evidence="1">Uncharacterized protein</fullName>
    </submittedName>
</protein>
<dbReference type="Proteomes" id="UP000566813">
    <property type="component" value="Unassembled WGS sequence"/>
</dbReference>